<dbReference type="Gene3D" id="3.30.479.30">
    <property type="entry name" value="Band 7 domain"/>
    <property type="match status" value="1"/>
</dbReference>
<keyword evidence="4" id="KW-1185">Reference proteome</keyword>
<dbReference type="CDD" id="cd13438">
    <property type="entry name" value="SPFH_eoslipins_u2"/>
    <property type="match status" value="1"/>
</dbReference>
<dbReference type="Pfam" id="PF01145">
    <property type="entry name" value="Band_7"/>
    <property type="match status" value="1"/>
</dbReference>
<feature type="domain" description="Band 7" evidence="2">
    <location>
        <begin position="6"/>
        <end position="163"/>
    </location>
</feature>
<dbReference type="InterPro" id="IPR036013">
    <property type="entry name" value="Band_7/SPFH_dom_sf"/>
</dbReference>
<evidence type="ECO:0000313" key="4">
    <source>
        <dbReference type="Proteomes" id="UP000297792"/>
    </source>
</evidence>
<comment type="caution">
    <text evidence="3">The sequence shown here is derived from an EMBL/GenBank/DDBJ whole genome shotgun (WGS) entry which is preliminary data.</text>
</comment>
<dbReference type="EMBL" id="RWKA01000023">
    <property type="protein sequence ID" value="TGB36782.1"/>
    <property type="molecule type" value="Genomic_DNA"/>
</dbReference>
<evidence type="ECO:0000256" key="1">
    <source>
        <dbReference type="ARBA" id="ARBA00008164"/>
    </source>
</evidence>
<dbReference type="GO" id="GO:0005886">
    <property type="term" value="C:plasma membrane"/>
    <property type="evidence" value="ECO:0007669"/>
    <property type="project" value="InterPro"/>
</dbReference>
<dbReference type="PANTHER" id="PTHR10264">
    <property type="entry name" value="BAND 7 PROTEIN-RELATED"/>
    <property type="match status" value="1"/>
</dbReference>
<sequence>MGIFTFNRITVSAGQCALEYRDGTLGRVLQPGRHRIDVAASVVRVEMREQVLTLAPQEVLTSDAVTLRITVALQFKVIDAVAYVEAAADPMAAVYLAAQIALRDLVAAVTADEVMQRGNRIDAGVIAAAARAAGARTGVEVIEAFVKDVIIPAEIRAAAMQLVTAKATGAAKLEAARAETAALRALANAGKLLDAHPALAQLQLIQRVPYGSKVVLALGSDTAGSTDAVTRAEASDPE</sequence>
<protein>
    <submittedName>
        <fullName evidence="3">Slipin family protein</fullName>
    </submittedName>
</protein>
<comment type="similarity">
    <text evidence="1">Belongs to the band 7/mec-2 family.</text>
</comment>
<dbReference type="InterPro" id="IPR043202">
    <property type="entry name" value="Band-7_stomatin-like"/>
</dbReference>
<proteinExistence type="inferred from homology"/>
<organism evidence="3 4">
    <name type="scientific">Mycolicibacterium peregrinum</name>
    <name type="common">Mycobacterium peregrinum</name>
    <dbReference type="NCBI Taxonomy" id="43304"/>
    <lineage>
        <taxon>Bacteria</taxon>
        <taxon>Bacillati</taxon>
        <taxon>Actinomycetota</taxon>
        <taxon>Actinomycetes</taxon>
        <taxon>Mycobacteriales</taxon>
        <taxon>Mycobacteriaceae</taxon>
        <taxon>Mycolicibacterium</taxon>
    </lineage>
</organism>
<dbReference type="InterPro" id="IPR001107">
    <property type="entry name" value="Band_7"/>
</dbReference>
<reference evidence="3 4" key="1">
    <citation type="submission" date="2018-12" db="EMBL/GenBank/DDBJ databases">
        <title>Draft genome sequences of Mycolicibacterium peregrinum isolated from a pig with lymphadenitis and from soil on the same Japanese pig farm.</title>
        <authorList>
            <person name="Komatsu T."/>
            <person name="Ohya K."/>
            <person name="Sawai K."/>
            <person name="Odoi J.O."/>
            <person name="Otsu K."/>
            <person name="Ota A."/>
            <person name="Ito T."/>
            <person name="Kawai M."/>
            <person name="Maruyama F."/>
        </authorList>
    </citation>
    <scope>NUCLEOTIDE SEQUENCE [LARGE SCALE GENOMIC DNA]</scope>
    <source>
        <strain evidence="3 4">138</strain>
    </source>
</reference>
<accession>A0A4Z0HLW7</accession>
<dbReference type="SUPFAM" id="SSF117892">
    <property type="entry name" value="Band 7/SPFH domain"/>
    <property type="match status" value="1"/>
</dbReference>
<dbReference type="InterPro" id="IPR001972">
    <property type="entry name" value="Stomatin_HflK_fam"/>
</dbReference>
<dbReference type="AlphaFoldDB" id="A0A4Z0HLW7"/>
<dbReference type="SMART" id="SM00244">
    <property type="entry name" value="PHB"/>
    <property type="match status" value="1"/>
</dbReference>
<dbReference type="PRINTS" id="PR00721">
    <property type="entry name" value="STOMATIN"/>
</dbReference>
<evidence type="ECO:0000313" key="3">
    <source>
        <dbReference type="EMBL" id="TGB36782.1"/>
    </source>
</evidence>
<evidence type="ECO:0000259" key="2">
    <source>
        <dbReference type="SMART" id="SM00244"/>
    </source>
</evidence>
<gene>
    <name evidence="3" type="ORF">EJD98_28540</name>
</gene>
<name>A0A4Z0HLW7_MYCPR</name>
<dbReference type="RefSeq" id="WP_135361258.1">
    <property type="nucleotide sequence ID" value="NZ_JBLVUM010000002.1"/>
</dbReference>
<dbReference type="PANTHER" id="PTHR10264:SF83">
    <property type="entry name" value="BLL5629 PROTEIN"/>
    <property type="match status" value="1"/>
</dbReference>
<dbReference type="Proteomes" id="UP000297792">
    <property type="component" value="Unassembled WGS sequence"/>
</dbReference>